<sequence length="287" mass="32049">MDGKTVMVTGATNGIGEVTALELARMGAQVIVVSRSESRCRDTVERIKRETGNEQVTYMTANLAEMNQVRQLAADFQEHYDKLHVLVNNAGAFFLRRQLSPDGYEMTFALNHLNYFLLTTLLLDTLKATAVADGETRIVNVSSEAHRGVRIHFNDLERGTYYSYQVYGESKLMNIMFTYELAKRMEGTDVTVNALHPGFVRSGFGKSNNVLMNAAMTVAQLFAISPEEGAQTPIYLASSPEVKGVSGKYFVKKAPKRSSEASYNEQAWQQLWAVSESYVWPQETVLS</sequence>
<dbReference type="PANTHER" id="PTHR43157">
    <property type="entry name" value="PHOSPHATIDYLINOSITOL-GLYCAN BIOSYNTHESIS CLASS F PROTEIN-RELATED"/>
    <property type="match status" value="1"/>
</dbReference>
<dbReference type="KEGG" id="pmet:G4Y79_11290"/>
<evidence type="ECO:0000313" key="3">
    <source>
        <dbReference type="Proteomes" id="UP000594468"/>
    </source>
</evidence>
<protein>
    <submittedName>
        <fullName evidence="2">SDR family oxidoreductase</fullName>
    </submittedName>
</protein>
<dbReference type="EMBL" id="CP062983">
    <property type="protein sequence ID" value="QPC85187.1"/>
    <property type="molecule type" value="Genomic_DNA"/>
</dbReference>
<organism evidence="2 3">
    <name type="scientific">Phototrophicus methaneseepsis</name>
    <dbReference type="NCBI Taxonomy" id="2710758"/>
    <lineage>
        <taxon>Bacteria</taxon>
        <taxon>Bacillati</taxon>
        <taxon>Chloroflexota</taxon>
        <taxon>Candidatus Thermofontia</taxon>
        <taxon>Phototrophicales</taxon>
        <taxon>Phototrophicaceae</taxon>
        <taxon>Phototrophicus</taxon>
    </lineage>
</organism>
<dbReference type="AlphaFoldDB" id="A0A7S8EDZ8"/>
<dbReference type="Gene3D" id="3.40.50.720">
    <property type="entry name" value="NAD(P)-binding Rossmann-like Domain"/>
    <property type="match status" value="1"/>
</dbReference>
<gene>
    <name evidence="2" type="ORF">G4Y79_11290</name>
</gene>
<dbReference type="CDD" id="cd05327">
    <property type="entry name" value="retinol-DH_like_SDR_c_like"/>
    <property type="match status" value="1"/>
</dbReference>
<evidence type="ECO:0000256" key="1">
    <source>
        <dbReference type="ARBA" id="ARBA00023002"/>
    </source>
</evidence>
<reference evidence="2 3" key="1">
    <citation type="submission" date="2020-02" db="EMBL/GenBank/DDBJ databases">
        <authorList>
            <person name="Zheng R.K."/>
            <person name="Sun C.M."/>
        </authorList>
    </citation>
    <scope>NUCLEOTIDE SEQUENCE [LARGE SCALE GENOMIC DNA]</scope>
    <source>
        <strain evidence="3">rifampicinis</strain>
    </source>
</reference>
<dbReference type="InterPro" id="IPR002347">
    <property type="entry name" value="SDR_fam"/>
</dbReference>
<dbReference type="GO" id="GO:0016491">
    <property type="term" value="F:oxidoreductase activity"/>
    <property type="evidence" value="ECO:0007669"/>
    <property type="project" value="UniProtKB-KW"/>
</dbReference>
<keyword evidence="3" id="KW-1185">Reference proteome</keyword>
<proteinExistence type="predicted"/>
<accession>A0A7S8EDZ8</accession>
<dbReference type="Proteomes" id="UP000594468">
    <property type="component" value="Chromosome"/>
</dbReference>
<keyword evidence="1" id="KW-0560">Oxidoreductase</keyword>
<dbReference type="PANTHER" id="PTHR43157:SF31">
    <property type="entry name" value="PHOSPHATIDYLINOSITOL-GLYCAN BIOSYNTHESIS CLASS F PROTEIN"/>
    <property type="match status" value="1"/>
</dbReference>
<dbReference type="Pfam" id="PF00106">
    <property type="entry name" value="adh_short"/>
    <property type="match status" value="1"/>
</dbReference>
<dbReference type="PRINTS" id="PR00081">
    <property type="entry name" value="GDHRDH"/>
</dbReference>
<name>A0A7S8EDZ8_9CHLR</name>
<dbReference type="SUPFAM" id="SSF51735">
    <property type="entry name" value="NAD(P)-binding Rossmann-fold domains"/>
    <property type="match status" value="1"/>
</dbReference>
<dbReference type="InterPro" id="IPR036291">
    <property type="entry name" value="NAD(P)-bd_dom_sf"/>
</dbReference>
<evidence type="ECO:0000313" key="2">
    <source>
        <dbReference type="EMBL" id="QPC85187.1"/>
    </source>
</evidence>